<dbReference type="EC" id="2.1.2.2" evidence="2"/>
<gene>
    <name evidence="11" type="ORF">AMORRO_LOCUS2147</name>
</gene>
<name>A0A9N8WAB3_9GLOM</name>
<feature type="domain" description="Formyl transferase N-terminal" evidence="10">
    <location>
        <begin position="4"/>
        <end position="189"/>
    </location>
</feature>
<comment type="catalytic activity">
    <reaction evidence="9">
        <text>N(1)-(5-phospho-beta-D-ribosyl)glycinamide + (6R)-10-formyltetrahydrofolate = N(2)-formyl-N(1)-(5-phospho-beta-D-ribosyl)glycinamide + (6S)-5,6,7,8-tetrahydrofolate + H(+)</text>
        <dbReference type="Rhea" id="RHEA:15053"/>
        <dbReference type="ChEBI" id="CHEBI:15378"/>
        <dbReference type="ChEBI" id="CHEBI:57453"/>
        <dbReference type="ChEBI" id="CHEBI:143788"/>
        <dbReference type="ChEBI" id="CHEBI:147286"/>
        <dbReference type="ChEBI" id="CHEBI:195366"/>
        <dbReference type="EC" id="2.1.2.2"/>
    </reaction>
</comment>
<sequence length="200" mass="22498">MSRRIIVLISGNGTNLQAIIDAVQSGTLDCKIELVVSNKESAYGLTRAAQANISTLVFPLKPYKDAGKPRVEYDVDLAKKIMSYNPELIILAGWMHILSKDFLEYFNGNIINLHPALPGKFDGAHAIERAYEAFKRNEITNTGVMVHKVIPEVDKGQPLLIEEVPIFESDTLDDLEKRIHSVEHRLIVRGILKFFEDLNQ</sequence>
<proteinExistence type="inferred from homology"/>
<evidence type="ECO:0000256" key="7">
    <source>
        <dbReference type="ARBA" id="ARBA00041324"/>
    </source>
</evidence>
<dbReference type="GO" id="GO:0006189">
    <property type="term" value="P:'de novo' IMP biosynthetic process"/>
    <property type="evidence" value="ECO:0007669"/>
    <property type="project" value="InterPro"/>
</dbReference>
<dbReference type="GO" id="GO:0005737">
    <property type="term" value="C:cytoplasm"/>
    <property type="evidence" value="ECO:0007669"/>
    <property type="project" value="TreeGrafter"/>
</dbReference>
<dbReference type="NCBIfam" id="TIGR00639">
    <property type="entry name" value="PurN"/>
    <property type="match status" value="1"/>
</dbReference>
<evidence type="ECO:0000313" key="11">
    <source>
        <dbReference type="EMBL" id="CAG8477540.1"/>
    </source>
</evidence>
<evidence type="ECO:0000256" key="6">
    <source>
        <dbReference type="ARBA" id="ARBA00038440"/>
    </source>
</evidence>
<evidence type="ECO:0000256" key="4">
    <source>
        <dbReference type="ARBA" id="ARBA00022679"/>
    </source>
</evidence>
<dbReference type="InterPro" id="IPR002376">
    <property type="entry name" value="Formyl_transf_N"/>
</dbReference>
<dbReference type="CDD" id="cd08645">
    <property type="entry name" value="FMT_core_GART"/>
    <property type="match status" value="1"/>
</dbReference>
<comment type="caution">
    <text evidence="11">The sequence shown here is derived from an EMBL/GenBank/DDBJ whole genome shotgun (WGS) entry which is preliminary data.</text>
</comment>
<dbReference type="Proteomes" id="UP000789342">
    <property type="component" value="Unassembled WGS sequence"/>
</dbReference>
<evidence type="ECO:0000256" key="1">
    <source>
        <dbReference type="ARBA" id="ARBA00005054"/>
    </source>
</evidence>
<evidence type="ECO:0000256" key="2">
    <source>
        <dbReference type="ARBA" id="ARBA00012254"/>
    </source>
</evidence>
<dbReference type="PANTHER" id="PTHR43369:SF2">
    <property type="entry name" value="PHOSPHORIBOSYLGLYCINAMIDE FORMYLTRANSFERASE"/>
    <property type="match status" value="1"/>
</dbReference>
<dbReference type="PANTHER" id="PTHR43369">
    <property type="entry name" value="PHOSPHORIBOSYLGLYCINAMIDE FORMYLTRANSFERASE"/>
    <property type="match status" value="1"/>
</dbReference>
<reference evidence="11" key="1">
    <citation type="submission" date="2021-06" db="EMBL/GenBank/DDBJ databases">
        <authorList>
            <person name="Kallberg Y."/>
            <person name="Tangrot J."/>
            <person name="Rosling A."/>
        </authorList>
    </citation>
    <scope>NUCLEOTIDE SEQUENCE</scope>
    <source>
        <strain evidence="11">CL551</strain>
    </source>
</reference>
<dbReference type="Gene3D" id="3.40.50.170">
    <property type="entry name" value="Formyl transferase, N-terminal domain"/>
    <property type="match status" value="1"/>
</dbReference>
<evidence type="ECO:0000259" key="10">
    <source>
        <dbReference type="Pfam" id="PF00551"/>
    </source>
</evidence>
<evidence type="ECO:0000256" key="9">
    <source>
        <dbReference type="ARBA" id="ARBA00047664"/>
    </source>
</evidence>
<dbReference type="EMBL" id="CAJVPV010000883">
    <property type="protein sequence ID" value="CAG8477540.1"/>
    <property type="molecule type" value="Genomic_DNA"/>
</dbReference>
<dbReference type="FunFam" id="3.40.50.170:FF:000009">
    <property type="entry name" value="Phosphoribosylglycinamide formyltransferase (Eurofung)"/>
    <property type="match status" value="1"/>
</dbReference>
<dbReference type="Pfam" id="PF00551">
    <property type="entry name" value="Formyl_trans_N"/>
    <property type="match status" value="1"/>
</dbReference>
<evidence type="ECO:0000313" key="12">
    <source>
        <dbReference type="Proteomes" id="UP000789342"/>
    </source>
</evidence>
<comment type="pathway">
    <text evidence="1">Purine metabolism; IMP biosynthesis via de novo pathway; N(2)-formyl-N(1)-(5-phospho-D-ribosyl)glycinamide from N(1)-(5-phospho-D-ribosyl)glycinamide (10-formyl THF route): step 1/1.</text>
</comment>
<protein>
    <recommendedName>
        <fullName evidence="3">Phosphoribosylglycinamide formyltransferase</fullName>
        <ecNumber evidence="2">2.1.2.2</ecNumber>
    </recommendedName>
    <alternativeName>
        <fullName evidence="8">5'-phosphoribosylglycinamide transformylase</fullName>
    </alternativeName>
    <alternativeName>
        <fullName evidence="7">GAR transformylase</fullName>
    </alternativeName>
</protein>
<dbReference type="InterPro" id="IPR036477">
    <property type="entry name" value="Formyl_transf_N_sf"/>
</dbReference>
<evidence type="ECO:0000256" key="3">
    <source>
        <dbReference type="ARBA" id="ARBA00022076"/>
    </source>
</evidence>
<dbReference type="GO" id="GO:0004644">
    <property type="term" value="F:phosphoribosylglycinamide formyltransferase activity"/>
    <property type="evidence" value="ECO:0007669"/>
    <property type="project" value="UniProtKB-EC"/>
</dbReference>
<dbReference type="InterPro" id="IPR004607">
    <property type="entry name" value="GART"/>
</dbReference>
<dbReference type="OrthoDB" id="5575075at2759"/>
<keyword evidence="5" id="KW-0658">Purine biosynthesis</keyword>
<organism evidence="11 12">
    <name type="scientific">Acaulospora morrowiae</name>
    <dbReference type="NCBI Taxonomy" id="94023"/>
    <lineage>
        <taxon>Eukaryota</taxon>
        <taxon>Fungi</taxon>
        <taxon>Fungi incertae sedis</taxon>
        <taxon>Mucoromycota</taxon>
        <taxon>Glomeromycotina</taxon>
        <taxon>Glomeromycetes</taxon>
        <taxon>Diversisporales</taxon>
        <taxon>Acaulosporaceae</taxon>
        <taxon>Acaulospora</taxon>
    </lineage>
</organism>
<comment type="similarity">
    <text evidence="6">Belongs to the GART family.</text>
</comment>
<keyword evidence="12" id="KW-1185">Reference proteome</keyword>
<evidence type="ECO:0000256" key="8">
    <source>
        <dbReference type="ARBA" id="ARBA00041682"/>
    </source>
</evidence>
<dbReference type="AlphaFoldDB" id="A0A9N8WAB3"/>
<evidence type="ECO:0000256" key="5">
    <source>
        <dbReference type="ARBA" id="ARBA00022755"/>
    </source>
</evidence>
<dbReference type="SUPFAM" id="SSF53328">
    <property type="entry name" value="Formyltransferase"/>
    <property type="match status" value="1"/>
</dbReference>
<dbReference type="HAMAP" id="MF_01930">
    <property type="entry name" value="PurN"/>
    <property type="match status" value="1"/>
</dbReference>
<keyword evidence="4" id="KW-0808">Transferase</keyword>
<accession>A0A9N8WAB3</accession>